<organism evidence="3 4">
    <name type="scientific">Ancylobacter mangrovi</name>
    <dbReference type="NCBI Taxonomy" id="2972472"/>
    <lineage>
        <taxon>Bacteria</taxon>
        <taxon>Pseudomonadati</taxon>
        <taxon>Pseudomonadota</taxon>
        <taxon>Alphaproteobacteria</taxon>
        <taxon>Hyphomicrobiales</taxon>
        <taxon>Xanthobacteraceae</taxon>
        <taxon>Ancylobacter</taxon>
    </lineage>
</organism>
<accession>A0A9X2T2T9</accession>
<dbReference type="EC" id="2.7.8.28" evidence="3"/>
<dbReference type="InterPro" id="IPR002882">
    <property type="entry name" value="CofD"/>
</dbReference>
<dbReference type="PANTHER" id="PTHR43007:SF1">
    <property type="entry name" value="2-PHOSPHO-L-LACTATE TRANSFERASE"/>
    <property type="match status" value="1"/>
</dbReference>
<dbReference type="GO" id="GO:0043743">
    <property type="term" value="F:LPPG:FO 2-phospho-L-lactate transferase activity"/>
    <property type="evidence" value="ECO:0007669"/>
    <property type="project" value="UniProtKB-EC"/>
</dbReference>
<dbReference type="EMBL" id="JANTHZ010000006">
    <property type="protein sequence ID" value="MCS0496222.1"/>
    <property type="molecule type" value="Genomic_DNA"/>
</dbReference>
<evidence type="ECO:0000256" key="2">
    <source>
        <dbReference type="ARBA" id="ARBA00022842"/>
    </source>
</evidence>
<keyword evidence="2" id="KW-0460">Magnesium</keyword>
<evidence type="ECO:0000256" key="1">
    <source>
        <dbReference type="ARBA" id="ARBA00022679"/>
    </source>
</evidence>
<dbReference type="CDD" id="cd07186">
    <property type="entry name" value="CofD_like"/>
    <property type="match status" value="1"/>
</dbReference>
<comment type="caution">
    <text evidence="3">The sequence shown here is derived from an EMBL/GenBank/DDBJ whole genome shotgun (WGS) entry which is preliminary data.</text>
</comment>
<evidence type="ECO:0000313" key="4">
    <source>
        <dbReference type="Proteomes" id="UP001151088"/>
    </source>
</evidence>
<dbReference type="HAMAP" id="MF_01257">
    <property type="entry name" value="CofD"/>
    <property type="match status" value="1"/>
</dbReference>
<dbReference type="Pfam" id="PF01933">
    <property type="entry name" value="CofD"/>
    <property type="match status" value="1"/>
</dbReference>
<protein>
    <submittedName>
        <fullName evidence="3">2-phospho-L-lactate transferase</fullName>
        <ecNumber evidence="3">2.7.8.28</ecNumber>
    </submittedName>
</protein>
<keyword evidence="1 3" id="KW-0808">Transferase</keyword>
<gene>
    <name evidence="3" type="primary">cofD</name>
    <name evidence="3" type="ORF">NVS89_14050</name>
</gene>
<dbReference type="SUPFAM" id="SSF142338">
    <property type="entry name" value="CofD-like"/>
    <property type="match status" value="1"/>
</dbReference>
<sequence length="310" mass="32720">MKVVAISGGIGGAKLALGLDRVLPPGALTVIANTGDDFHHLDLHVSPDIDTLLYTLAGLDDPVRGWGRKDETWTFMQALEQLGGETWFRLGDGDLATHVERTRLLGAGASLSAVTAELARRLGLASAIVPMSDQPVRTRVETDEGWLDFQHYFVRRQCQPRVLGLAFEGAAAARPAEAALEALADPALAAVVICPSNPYLSVDPILAVPGLRTAIEASRAPVIAVSPVIGGQAVKGPTVKMMGELGLDPSAATVAAHYRGLADIFVLDETDAGLDIGAGLERAVAPTLMRTLEDKTRLARFVLERAGKTP</sequence>
<dbReference type="GO" id="GO:0000287">
    <property type="term" value="F:magnesium ion binding"/>
    <property type="evidence" value="ECO:0007669"/>
    <property type="project" value="InterPro"/>
</dbReference>
<dbReference type="AlphaFoldDB" id="A0A9X2T2T9"/>
<keyword evidence="4" id="KW-1185">Reference proteome</keyword>
<name>A0A9X2T2T9_9HYPH</name>
<dbReference type="InterPro" id="IPR038136">
    <property type="entry name" value="CofD-like_dom_sf"/>
</dbReference>
<reference evidence="3" key="1">
    <citation type="submission" date="2022-08" db="EMBL/GenBank/DDBJ databases">
        <authorList>
            <person name="Li F."/>
        </authorList>
    </citation>
    <scope>NUCLEOTIDE SEQUENCE</scope>
    <source>
        <strain evidence="3">MQZ15Z-1</strain>
    </source>
</reference>
<dbReference type="PANTHER" id="PTHR43007">
    <property type="entry name" value="2-PHOSPHO-L-LACTATE TRANSFERASE"/>
    <property type="match status" value="1"/>
</dbReference>
<evidence type="ECO:0000313" key="3">
    <source>
        <dbReference type="EMBL" id="MCS0496222.1"/>
    </source>
</evidence>
<dbReference type="InterPro" id="IPR010115">
    <property type="entry name" value="FbiA/CofD"/>
</dbReference>
<proteinExistence type="inferred from homology"/>
<dbReference type="RefSeq" id="WP_258733386.1">
    <property type="nucleotide sequence ID" value="NZ_JANTHZ010000006.1"/>
</dbReference>
<dbReference type="Gene3D" id="3.40.50.10680">
    <property type="entry name" value="CofD-like domains"/>
    <property type="match status" value="1"/>
</dbReference>
<dbReference type="NCBIfam" id="TIGR01819">
    <property type="entry name" value="F420_cofD"/>
    <property type="match status" value="1"/>
</dbReference>
<dbReference type="Proteomes" id="UP001151088">
    <property type="component" value="Unassembled WGS sequence"/>
</dbReference>
<dbReference type="Gene3D" id="1.10.8.240">
    <property type="entry name" value="CofD-like domain"/>
    <property type="match status" value="1"/>
</dbReference>